<feature type="transmembrane region" description="Helical" evidence="1">
    <location>
        <begin position="34"/>
        <end position="51"/>
    </location>
</feature>
<dbReference type="AlphaFoldDB" id="A0A6I2UIV9"/>
<keyword evidence="1" id="KW-0812">Transmembrane</keyword>
<dbReference type="Proteomes" id="UP000433181">
    <property type="component" value="Unassembled WGS sequence"/>
</dbReference>
<accession>A0A6I2UIV9</accession>
<keyword evidence="1" id="KW-1133">Transmembrane helix</keyword>
<sequence>MILEMYWLYYLIFLWSILSFLVMKYVHISNCIKYYLAINYIPLAFILAYRAPSVGADTWAYIEAFNYLSVTPIDGFFVESFECGYVLLNKLVYVLGGNGVDVIKIVAILSVSLLAGFFYKYSKSVVLSTVIFIGFGMMFPMMNLIRQVLAAVIVLWAMGKLSENKRTWSVILIFLASTIHVTVFPFIVFVILHPLNVKKILLAVTLGIMLVCVIEANGLFFLLDFSLLNESKYISYIGSEFDVSKEYGALVICALFCFCLFASGCYKYIYKSSNEQLLAISTLAMYISAIVILLGYKVDILGRFIYPYFLYLCILLPAFCNLKHGIGKVCVYVIVVVAAFVYFTKSLGVLRDGYIYNLGI</sequence>
<feature type="transmembrane region" description="Helical" evidence="1">
    <location>
        <begin position="200"/>
        <end position="227"/>
    </location>
</feature>
<dbReference type="Pfam" id="PF14897">
    <property type="entry name" value="EpsG"/>
    <property type="match status" value="1"/>
</dbReference>
<dbReference type="RefSeq" id="WP_154407675.1">
    <property type="nucleotide sequence ID" value="NZ_VUNR01000025.1"/>
</dbReference>
<organism evidence="2 3">
    <name type="scientific">Anaerovibrio slackiae</name>
    <dbReference type="NCBI Taxonomy" id="2652309"/>
    <lineage>
        <taxon>Bacteria</taxon>
        <taxon>Bacillati</taxon>
        <taxon>Bacillota</taxon>
        <taxon>Negativicutes</taxon>
        <taxon>Selenomonadales</taxon>
        <taxon>Selenomonadaceae</taxon>
        <taxon>Anaerovibrio</taxon>
    </lineage>
</organism>
<dbReference type="GeneID" id="96779451"/>
<comment type="caution">
    <text evidence="2">The sequence shown here is derived from an EMBL/GenBank/DDBJ whole genome shotgun (WGS) entry which is preliminary data.</text>
</comment>
<keyword evidence="1" id="KW-0472">Membrane</keyword>
<feature type="transmembrane region" description="Helical" evidence="1">
    <location>
        <begin position="329"/>
        <end position="350"/>
    </location>
</feature>
<protein>
    <submittedName>
        <fullName evidence="2">EpsG family protein</fullName>
    </submittedName>
</protein>
<feature type="transmembrane region" description="Helical" evidence="1">
    <location>
        <begin position="102"/>
        <end position="119"/>
    </location>
</feature>
<proteinExistence type="predicted"/>
<evidence type="ECO:0000313" key="2">
    <source>
        <dbReference type="EMBL" id="MSU09504.1"/>
    </source>
</evidence>
<evidence type="ECO:0000313" key="3">
    <source>
        <dbReference type="Proteomes" id="UP000433181"/>
    </source>
</evidence>
<dbReference type="InterPro" id="IPR049458">
    <property type="entry name" value="EpsG-like"/>
</dbReference>
<dbReference type="EMBL" id="VUNR01000025">
    <property type="protein sequence ID" value="MSU09504.1"/>
    <property type="molecule type" value="Genomic_DNA"/>
</dbReference>
<feature type="transmembrane region" description="Helical" evidence="1">
    <location>
        <begin position="304"/>
        <end position="322"/>
    </location>
</feature>
<feature type="transmembrane region" description="Helical" evidence="1">
    <location>
        <begin position="170"/>
        <end position="193"/>
    </location>
</feature>
<evidence type="ECO:0000256" key="1">
    <source>
        <dbReference type="SAM" id="Phobius"/>
    </source>
</evidence>
<feature type="transmembrane region" description="Helical" evidence="1">
    <location>
        <begin position="131"/>
        <end position="158"/>
    </location>
</feature>
<reference evidence="2 3" key="1">
    <citation type="submission" date="2019-08" db="EMBL/GenBank/DDBJ databases">
        <title>In-depth cultivation of the pig gut microbiome towards novel bacterial diversity and tailored functional studies.</title>
        <authorList>
            <person name="Wylensek D."/>
            <person name="Hitch T.C.A."/>
            <person name="Clavel T."/>
        </authorList>
    </citation>
    <scope>NUCLEOTIDE SEQUENCE [LARGE SCALE GENOMIC DNA]</scope>
    <source>
        <strain evidence="2 3">WCA-693-APC-5D-A</strain>
    </source>
</reference>
<feature type="transmembrane region" description="Helical" evidence="1">
    <location>
        <begin position="6"/>
        <end position="22"/>
    </location>
</feature>
<name>A0A6I2UIV9_9FIRM</name>
<keyword evidence="3" id="KW-1185">Reference proteome</keyword>
<feature type="transmembrane region" description="Helical" evidence="1">
    <location>
        <begin position="247"/>
        <end position="270"/>
    </location>
</feature>
<feature type="transmembrane region" description="Helical" evidence="1">
    <location>
        <begin position="277"/>
        <end position="298"/>
    </location>
</feature>
<gene>
    <name evidence="2" type="ORF">FYJ84_10980</name>
</gene>